<keyword evidence="4" id="KW-0645">Protease</keyword>
<reference evidence="4 5" key="1">
    <citation type="journal article" date="2015" name="Genome Announc.">
        <title>Expanding the biotechnology potential of lactobacilli through comparative genomics of 213 strains and associated genera.</title>
        <authorList>
            <person name="Sun Z."/>
            <person name="Harris H.M."/>
            <person name="McCann A."/>
            <person name="Guo C."/>
            <person name="Argimon S."/>
            <person name="Zhang W."/>
            <person name="Yang X."/>
            <person name="Jeffery I.B."/>
            <person name="Cooney J.C."/>
            <person name="Kagawa T.F."/>
            <person name="Liu W."/>
            <person name="Song Y."/>
            <person name="Salvetti E."/>
            <person name="Wrobel A."/>
            <person name="Rasinkangas P."/>
            <person name="Parkhill J."/>
            <person name="Rea M.C."/>
            <person name="O'Sullivan O."/>
            <person name="Ritari J."/>
            <person name="Douillard F.P."/>
            <person name="Paul Ross R."/>
            <person name="Yang R."/>
            <person name="Briner A.E."/>
            <person name="Felis G.E."/>
            <person name="de Vos W.M."/>
            <person name="Barrangou R."/>
            <person name="Klaenhammer T.R."/>
            <person name="Caufield P.W."/>
            <person name="Cui Y."/>
            <person name="Zhang H."/>
            <person name="O'Toole P.W."/>
        </authorList>
    </citation>
    <scope>NUCLEOTIDE SEQUENCE [LARGE SCALE GENOMIC DNA]</scope>
    <source>
        <strain evidence="4 5">DSM 14421</strain>
    </source>
</reference>
<keyword evidence="2" id="KW-0472">Membrane</keyword>
<dbReference type="PATRIC" id="fig|1423739.3.peg.3011"/>
<keyword evidence="2" id="KW-1133">Transmembrane helix</keyword>
<dbReference type="STRING" id="1423739.FC85_GL002899"/>
<feature type="transmembrane region" description="Helical" evidence="2">
    <location>
        <begin position="377"/>
        <end position="396"/>
    </location>
</feature>
<evidence type="ECO:0000256" key="1">
    <source>
        <dbReference type="ARBA" id="ARBA00009067"/>
    </source>
</evidence>
<dbReference type="Pfam" id="PF02517">
    <property type="entry name" value="Rce1-like"/>
    <property type="match status" value="1"/>
</dbReference>
<protein>
    <submittedName>
        <fullName evidence="4">Protease</fullName>
    </submittedName>
</protein>
<sequence>MEISAANNDHSLSLIFKLQCTLIVIVFGGSLLVNFQNTLDQFGSLTSVMIIALVPLIGILTPNVGQPAVQLPLLQKAIKNTIRLVITALYPFVLFFGICLLFLPLVTQAHISKMPIIYLAFLLGAGGLIPYLKLFLINETGSITRMIFIFAYLFFSPYILNQLGILGFNTSYSFGIWITFNSTSLLTILSYLFLFITTGYVMHRWGFSLPRLKINSTVNYGWLSLIVALVLLELNSSAGSWHNVFYHFDWQLVSGPLAYFIMTIVTVCCYEEIIFRYSFFWQLLHFKHTSPRAQQFWAILISSLLFGLWHAQNIFDQSLPATLLQMVSAIGTGFILATISLYTGTIWIAIILHSLTDLAGAPEVTSAFSQTPSAFEIEYMLLAALLEIGVSLILLLGKKRQAAFKQTMARIRI</sequence>
<comment type="caution">
    <text evidence="4">The sequence shown here is derived from an EMBL/GenBank/DDBJ whole genome shotgun (WGS) entry which is preliminary data.</text>
</comment>
<evidence type="ECO:0000313" key="5">
    <source>
        <dbReference type="Proteomes" id="UP000052013"/>
    </source>
</evidence>
<evidence type="ECO:0000313" key="4">
    <source>
        <dbReference type="EMBL" id="KRL66586.1"/>
    </source>
</evidence>
<feature type="transmembrane region" description="Helical" evidence="2">
    <location>
        <begin position="115"/>
        <end position="135"/>
    </location>
</feature>
<dbReference type="RefSeq" id="WP_057864453.1">
    <property type="nucleotide sequence ID" value="NZ_AZEY01000041.1"/>
</dbReference>
<gene>
    <name evidence="4" type="ORF">FC85_GL002899</name>
</gene>
<dbReference type="AlphaFoldDB" id="A0A0R1SIM8"/>
<dbReference type="Proteomes" id="UP000052013">
    <property type="component" value="Unassembled WGS sequence"/>
</dbReference>
<feature type="transmembrane region" description="Helical" evidence="2">
    <location>
        <begin position="257"/>
        <end position="275"/>
    </location>
</feature>
<proteinExistence type="inferred from homology"/>
<dbReference type="InterPro" id="IPR003675">
    <property type="entry name" value="Rce1/LyrA-like_dom"/>
</dbReference>
<evidence type="ECO:0000256" key="2">
    <source>
        <dbReference type="SAM" id="Phobius"/>
    </source>
</evidence>
<dbReference type="GO" id="GO:0080120">
    <property type="term" value="P:CAAX-box protein maturation"/>
    <property type="evidence" value="ECO:0007669"/>
    <property type="project" value="UniProtKB-ARBA"/>
</dbReference>
<keyword evidence="2" id="KW-0812">Transmembrane</keyword>
<feature type="transmembrane region" description="Helical" evidence="2">
    <location>
        <begin position="82"/>
        <end position="103"/>
    </location>
</feature>
<organism evidence="4 5">
    <name type="scientific">Lentilactobacillus diolivorans DSM 14421</name>
    <dbReference type="NCBI Taxonomy" id="1423739"/>
    <lineage>
        <taxon>Bacteria</taxon>
        <taxon>Bacillati</taxon>
        <taxon>Bacillota</taxon>
        <taxon>Bacilli</taxon>
        <taxon>Lactobacillales</taxon>
        <taxon>Lactobacillaceae</taxon>
        <taxon>Lentilactobacillus</taxon>
    </lineage>
</organism>
<feature type="transmembrane region" description="Helical" evidence="2">
    <location>
        <begin position="12"/>
        <end position="35"/>
    </location>
</feature>
<keyword evidence="4" id="KW-0378">Hydrolase</keyword>
<feature type="domain" description="CAAX prenyl protease 2/Lysostaphin resistance protein A-like" evidence="3">
    <location>
        <begin position="256"/>
        <end position="358"/>
    </location>
</feature>
<comment type="similarity">
    <text evidence="1">Belongs to the UPF0177 family.</text>
</comment>
<dbReference type="GO" id="GO:0004175">
    <property type="term" value="F:endopeptidase activity"/>
    <property type="evidence" value="ECO:0007669"/>
    <property type="project" value="UniProtKB-ARBA"/>
</dbReference>
<feature type="transmembrane region" description="Helical" evidence="2">
    <location>
        <begin position="147"/>
        <end position="168"/>
    </location>
</feature>
<dbReference type="GO" id="GO:0006508">
    <property type="term" value="P:proteolysis"/>
    <property type="evidence" value="ECO:0007669"/>
    <property type="project" value="UniProtKB-KW"/>
</dbReference>
<evidence type="ECO:0000259" key="3">
    <source>
        <dbReference type="Pfam" id="PF02517"/>
    </source>
</evidence>
<feature type="transmembrane region" description="Helical" evidence="2">
    <location>
        <begin position="41"/>
        <end position="61"/>
    </location>
</feature>
<feature type="transmembrane region" description="Helical" evidence="2">
    <location>
        <begin position="217"/>
        <end position="237"/>
    </location>
</feature>
<feature type="transmembrane region" description="Helical" evidence="2">
    <location>
        <begin position="174"/>
        <end position="196"/>
    </location>
</feature>
<dbReference type="EMBL" id="AZEY01000041">
    <property type="protein sequence ID" value="KRL66586.1"/>
    <property type="molecule type" value="Genomic_DNA"/>
</dbReference>
<name>A0A0R1SIM8_9LACO</name>
<accession>A0A0R1SIM8</accession>